<evidence type="ECO:0000256" key="5">
    <source>
        <dbReference type="ARBA" id="ARBA00022723"/>
    </source>
</evidence>
<evidence type="ECO:0000256" key="9">
    <source>
        <dbReference type="ARBA" id="ARBA00038276"/>
    </source>
</evidence>
<dbReference type="Pfam" id="PF01909">
    <property type="entry name" value="NTP_transf_2"/>
    <property type="match status" value="1"/>
</dbReference>
<evidence type="ECO:0000313" key="11">
    <source>
        <dbReference type="EMBL" id="NHZ82144.1"/>
    </source>
</evidence>
<organism evidence="11 12">
    <name type="scientific">Massilia frigida</name>
    <dbReference type="NCBI Taxonomy" id="2609281"/>
    <lineage>
        <taxon>Bacteria</taxon>
        <taxon>Pseudomonadati</taxon>
        <taxon>Pseudomonadota</taxon>
        <taxon>Betaproteobacteria</taxon>
        <taxon>Burkholderiales</taxon>
        <taxon>Oxalobacteraceae</taxon>
        <taxon>Telluria group</taxon>
        <taxon>Massilia</taxon>
    </lineage>
</organism>
<dbReference type="Gene3D" id="3.30.460.10">
    <property type="entry name" value="Beta Polymerase, domain 2"/>
    <property type="match status" value="1"/>
</dbReference>
<keyword evidence="8" id="KW-0460">Magnesium</keyword>
<evidence type="ECO:0000259" key="10">
    <source>
        <dbReference type="Pfam" id="PF01909"/>
    </source>
</evidence>
<dbReference type="InterPro" id="IPR052038">
    <property type="entry name" value="Type-VII_TA_antitoxin"/>
</dbReference>
<dbReference type="PANTHER" id="PTHR33571:SF12">
    <property type="entry name" value="BSL3053 PROTEIN"/>
    <property type="match status" value="1"/>
</dbReference>
<evidence type="ECO:0000256" key="1">
    <source>
        <dbReference type="ARBA" id="ARBA00001946"/>
    </source>
</evidence>
<feature type="domain" description="Polymerase nucleotidyl transferase" evidence="10">
    <location>
        <begin position="11"/>
        <end position="53"/>
    </location>
</feature>
<evidence type="ECO:0000256" key="7">
    <source>
        <dbReference type="ARBA" id="ARBA00022840"/>
    </source>
</evidence>
<evidence type="ECO:0000256" key="8">
    <source>
        <dbReference type="ARBA" id="ARBA00022842"/>
    </source>
</evidence>
<comment type="caution">
    <text evidence="11">The sequence shown here is derived from an EMBL/GenBank/DDBJ whole genome shotgun (WGS) entry which is preliminary data.</text>
</comment>
<evidence type="ECO:0000256" key="4">
    <source>
        <dbReference type="ARBA" id="ARBA00022695"/>
    </source>
</evidence>
<dbReference type="EMBL" id="WHJG01000029">
    <property type="protein sequence ID" value="NHZ82144.1"/>
    <property type="molecule type" value="Genomic_DNA"/>
</dbReference>
<dbReference type="PANTHER" id="PTHR33571">
    <property type="entry name" value="SSL8005 PROTEIN"/>
    <property type="match status" value="1"/>
</dbReference>
<dbReference type="InterPro" id="IPR043519">
    <property type="entry name" value="NT_sf"/>
</dbReference>
<reference evidence="11 12" key="1">
    <citation type="submission" date="2019-10" db="EMBL/GenBank/DDBJ databases">
        <title>Taxonomy of Antarctic Massilia spp.: description of Massilia rubra sp. nov., Massilia aquatica sp. nov., Massilia mucilaginosa sp. nov., Massilia frigida sp. nov. isolated from streams, lakes and regoliths.</title>
        <authorList>
            <person name="Holochova P."/>
            <person name="Sedlacek I."/>
            <person name="Kralova S."/>
            <person name="Maslanova I."/>
            <person name="Busse H.-J."/>
            <person name="Stankova E."/>
            <person name="Vrbovska V."/>
            <person name="Kovarovic V."/>
            <person name="Bartak M."/>
            <person name="Svec P."/>
            <person name="Pantucek R."/>
        </authorList>
    </citation>
    <scope>NUCLEOTIDE SEQUENCE [LARGE SCALE GENOMIC DNA]</scope>
    <source>
        <strain evidence="11 12">CCM 8695</strain>
    </source>
</reference>
<comment type="similarity">
    <text evidence="9">Belongs to the MntA antitoxin family.</text>
</comment>
<keyword evidence="4" id="KW-0548">Nucleotidyltransferase</keyword>
<dbReference type="Proteomes" id="UP000621455">
    <property type="component" value="Unassembled WGS sequence"/>
</dbReference>
<keyword evidence="2" id="KW-1277">Toxin-antitoxin system</keyword>
<evidence type="ECO:0000256" key="6">
    <source>
        <dbReference type="ARBA" id="ARBA00022741"/>
    </source>
</evidence>
<comment type="cofactor">
    <cofactor evidence="1">
        <name>Mg(2+)</name>
        <dbReference type="ChEBI" id="CHEBI:18420"/>
    </cofactor>
</comment>
<dbReference type="SUPFAM" id="SSF81301">
    <property type="entry name" value="Nucleotidyltransferase"/>
    <property type="match status" value="1"/>
</dbReference>
<keyword evidence="6" id="KW-0547">Nucleotide-binding</keyword>
<dbReference type="InterPro" id="IPR002934">
    <property type="entry name" value="Polymerase_NTP_transf_dom"/>
</dbReference>
<keyword evidence="7" id="KW-0067">ATP-binding</keyword>
<dbReference type="RefSeq" id="WP_167089883.1">
    <property type="nucleotide sequence ID" value="NZ_WHJG01000029.1"/>
</dbReference>
<keyword evidence="12" id="KW-1185">Reference proteome</keyword>
<evidence type="ECO:0000256" key="3">
    <source>
        <dbReference type="ARBA" id="ARBA00022679"/>
    </source>
</evidence>
<proteinExistence type="inferred from homology"/>
<protein>
    <submittedName>
        <fullName evidence="11">Nucleotidyltransferase</fullName>
    </submittedName>
</protein>
<evidence type="ECO:0000256" key="2">
    <source>
        <dbReference type="ARBA" id="ARBA00022649"/>
    </source>
</evidence>
<sequence>MKPSQALSLYREELRALALERGLVEVRVFGSTARGDDREDSDLDILLVVDANGTLFPAMGFILEAQRRFPAVAIDAITNIMAKPEVLNAAMREGFLL</sequence>
<name>A0ABX0NGL3_9BURK</name>
<keyword evidence="3" id="KW-0808">Transferase</keyword>
<evidence type="ECO:0000313" key="12">
    <source>
        <dbReference type="Proteomes" id="UP000621455"/>
    </source>
</evidence>
<keyword evidence="5" id="KW-0479">Metal-binding</keyword>
<dbReference type="CDD" id="cd05403">
    <property type="entry name" value="NT_KNTase_like"/>
    <property type="match status" value="1"/>
</dbReference>
<accession>A0ABX0NGL3</accession>
<gene>
    <name evidence="11" type="ORF">F2P44_23110</name>
</gene>